<reference evidence="11" key="1">
    <citation type="submission" date="2021-10" db="EMBL/GenBank/DDBJ databases">
        <title>Tropical sea cucumber genome reveals ecological adaptation and Cuvierian tubules defense mechanism.</title>
        <authorList>
            <person name="Chen T."/>
        </authorList>
    </citation>
    <scope>NUCLEOTIDE SEQUENCE</scope>
    <source>
        <strain evidence="11">Nanhai2018</strain>
        <tissue evidence="11">Muscle</tissue>
    </source>
</reference>
<dbReference type="PANTHER" id="PTHR11987:SF54">
    <property type="entry name" value="ST8 ALPHA-N-ACETYL-NEURAMINIDE ALPHA-2,8-SIALYLTRANSFERASE 6"/>
    <property type="match status" value="1"/>
</dbReference>
<keyword evidence="6" id="KW-0735">Signal-anchor</keyword>
<dbReference type="GO" id="GO:0003828">
    <property type="term" value="F:alpha-N-acetylneuraminate alpha-2,8-sialyltransferase activity"/>
    <property type="evidence" value="ECO:0007669"/>
    <property type="project" value="TreeGrafter"/>
</dbReference>
<evidence type="ECO:0000256" key="10">
    <source>
        <dbReference type="ARBA" id="ARBA00023180"/>
    </source>
</evidence>
<evidence type="ECO:0000256" key="6">
    <source>
        <dbReference type="ARBA" id="ARBA00022968"/>
    </source>
</evidence>
<dbReference type="OrthoDB" id="8938995at2759"/>
<evidence type="ECO:0000256" key="1">
    <source>
        <dbReference type="ARBA" id="ARBA00004323"/>
    </source>
</evidence>
<evidence type="ECO:0000256" key="8">
    <source>
        <dbReference type="ARBA" id="ARBA00023034"/>
    </source>
</evidence>
<sequence>MDSVIRFMKDMKEYQGTLWAPCFSADSMAICINITKYYNLTENNFVLGYPSHLQTVQTFWRSRGLRGRISTGFYLVNVAISQCRELNLYGFWPFLQDVDETVKDIPYHYFDKAKYSFDKNHSIHDMHYEFSVLVQLHLLGVLKIHVGGCNH</sequence>
<dbReference type="PANTHER" id="PTHR11987">
    <property type="entry name" value="ALPHA-2,8-SIALYLTRANSFERASE"/>
    <property type="match status" value="1"/>
</dbReference>
<proteinExistence type="inferred from homology"/>
<accession>A0A9Q1C7V5</accession>
<evidence type="ECO:0000256" key="3">
    <source>
        <dbReference type="ARBA" id="ARBA00022676"/>
    </source>
</evidence>
<evidence type="ECO:0000313" key="11">
    <source>
        <dbReference type="EMBL" id="KAJ8040030.1"/>
    </source>
</evidence>
<evidence type="ECO:0000256" key="4">
    <source>
        <dbReference type="ARBA" id="ARBA00022679"/>
    </source>
</evidence>
<evidence type="ECO:0000256" key="9">
    <source>
        <dbReference type="ARBA" id="ARBA00023136"/>
    </source>
</evidence>
<dbReference type="Proteomes" id="UP001152320">
    <property type="component" value="Chromosome 6"/>
</dbReference>
<keyword evidence="12" id="KW-1185">Reference proteome</keyword>
<keyword evidence="5" id="KW-0812">Transmembrane</keyword>
<evidence type="ECO:0000313" key="12">
    <source>
        <dbReference type="Proteomes" id="UP001152320"/>
    </source>
</evidence>
<keyword evidence="10" id="KW-0325">Glycoprotein</keyword>
<keyword evidence="9" id="KW-0472">Membrane</keyword>
<evidence type="ECO:0000256" key="2">
    <source>
        <dbReference type="ARBA" id="ARBA00006003"/>
    </source>
</evidence>
<evidence type="ECO:0000256" key="5">
    <source>
        <dbReference type="ARBA" id="ARBA00022692"/>
    </source>
</evidence>
<keyword evidence="8" id="KW-0333">Golgi apparatus</keyword>
<dbReference type="EMBL" id="JAIZAY010000006">
    <property type="protein sequence ID" value="KAJ8040030.1"/>
    <property type="molecule type" value="Genomic_DNA"/>
</dbReference>
<organism evidence="11 12">
    <name type="scientific">Holothuria leucospilota</name>
    <name type="common">Black long sea cucumber</name>
    <name type="synonym">Mertensiothuria leucospilota</name>
    <dbReference type="NCBI Taxonomy" id="206669"/>
    <lineage>
        <taxon>Eukaryota</taxon>
        <taxon>Metazoa</taxon>
        <taxon>Echinodermata</taxon>
        <taxon>Eleutherozoa</taxon>
        <taxon>Echinozoa</taxon>
        <taxon>Holothuroidea</taxon>
        <taxon>Aspidochirotacea</taxon>
        <taxon>Aspidochirotida</taxon>
        <taxon>Holothuriidae</taxon>
        <taxon>Holothuria</taxon>
    </lineage>
</organism>
<name>A0A9Q1C7V5_HOLLE</name>
<dbReference type="GO" id="GO:0006491">
    <property type="term" value="P:N-glycan processing"/>
    <property type="evidence" value="ECO:0007669"/>
    <property type="project" value="TreeGrafter"/>
</dbReference>
<dbReference type="AlphaFoldDB" id="A0A9Q1C7V5"/>
<dbReference type="InterPro" id="IPR001675">
    <property type="entry name" value="Glyco_trans_29"/>
</dbReference>
<comment type="caution">
    <text evidence="11">The sequence shown here is derived from an EMBL/GenBank/DDBJ whole genome shotgun (WGS) entry which is preliminary data.</text>
</comment>
<keyword evidence="3" id="KW-0328">Glycosyltransferase</keyword>
<dbReference type="GO" id="GO:0000139">
    <property type="term" value="C:Golgi membrane"/>
    <property type="evidence" value="ECO:0007669"/>
    <property type="project" value="UniProtKB-SubCell"/>
</dbReference>
<dbReference type="InterPro" id="IPR038578">
    <property type="entry name" value="GT29-like_sf"/>
</dbReference>
<dbReference type="Gene3D" id="3.90.1480.20">
    <property type="entry name" value="Glycosyl transferase family 29"/>
    <property type="match status" value="1"/>
</dbReference>
<protein>
    <submittedName>
        <fullName evidence="11">Alpha-2,8-sialyltransferase 8F</fullName>
    </submittedName>
</protein>
<dbReference type="Pfam" id="PF00777">
    <property type="entry name" value="Glyco_transf_29"/>
    <property type="match status" value="1"/>
</dbReference>
<gene>
    <name evidence="11" type="ORF">HOLleu_14215</name>
</gene>
<dbReference type="GO" id="GO:0009311">
    <property type="term" value="P:oligosaccharide metabolic process"/>
    <property type="evidence" value="ECO:0007669"/>
    <property type="project" value="TreeGrafter"/>
</dbReference>
<keyword evidence="7" id="KW-1133">Transmembrane helix</keyword>
<keyword evidence="4" id="KW-0808">Transferase</keyword>
<comment type="subcellular location">
    <subcellularLocation>
        <location evidence="1">Golgi apparatus membrane</location>
        <topology evidence="1">Single-pass type II membrane protein</topology>
    </subcellularLocation>
</comment>
<comment type="similarity">
    <text evidence="2">Belongs to the glycosyltransferase 29 family.</text>
</comment>
<evidence type="ECO:0000256" key="7">
    <source>
        <dbReference type="ARBA" id="ARBA00022989"/>
    </source>
</evidence>
<dbReference type="InterPro" id="IPR050943">
    <property type="entry name" value="Glycosyltr_29_Sialyltrsf"/>
</dbReference>